<dbReference type="Pfam" id="PF13614">
    <property type="entry name" value="AAA_31"/>
    <property type="match status" value="1"/>
</dbReference>
<sequence>MTALQVIAISNRKGGTGKSTVSVNLSAELARLGRRVLLIDLDSQGHCAVGLGVKVHRDDTVVHSLFTDPHAKLSMLVRPTAFPNLSLAPADQRFEHGSGERDELRLARALAEEDIAQRFDVVIVDTPPSLDYLLLNALTAANWLMIPFVPHHLGFEGVLQLMRVLFKVISGPNPQLKILGFLPTIAADHIRQHRTISAEVSRQFGANRLLPGIRNDIRLAEAFAAGQPICQYAPKSRGAEDFVKLAAHIVPALAPQRME</sequence>
<proteinExistence type="predicted"/>
<dbReference type="STRING" id="946483.Cenrod_1206"/>
<dbReference type="PANTHER" id="PTHR13696:SF52">
    <property type="entry name" value="PARA FAMILY PROTEIN CT_582"/>
    <property type="match status" value="1"/>
</dbReference>
<dbReference type="InterPro" id="IPR025669">
    <property type="entry name" value="AAA_dom"/>
</dbReference>
<dbReference type="HOGENOM" id="CLU_037612_1_4_4"/>
<dbReference type="AlphaFoldDB" id="U5NAL0"/>
<name>U5NAL0_9BURK</name>
<dbReference type="CDD" id="cd02042">
    <property type="entry name" value="ParAB_family"/>
    <property type="match status" value="1"/>
</dbReference>
<accession>U5NAL0</accession>
<evidence type="ECO:0000259" key="1">
    <source>
        <dbReference type="Pfam" id="PF13614"/>
    </source>
</evidence>
<protein>
    <submittedName>
        <fullName evidence="2">Chromosome partitioning protein</fullName>
    </submittedName>
</protein>
<organism evidence="2 3">
    <name type="scientific">Candidatus Symbiobacter mobilis CR</name>
    <dbReference type="NCBI Taxonomy" id="946483"/>
    <lineage>
        <taxon>Bacteria</taxon>
        <taxon>Pseudomonadati</taxon>
        <taxon>Pseudomonadota</taxon>
        <taxon>Betaproteobacteria</taxon>
        <taxon>Burkholderiales</taxon>
        <taxon>Comamonadaceae</taxon>
    </lineage>
</organism>
<dbReference type="KEGG" id="cbx:Cenrod_1206"/>
<keyword evidence="3" id="KW-1185">Reference proteome</keyword>
<dbReference type="OrthoDB" id="8950613at2"/>
<dbReference type="PANTHER" id="PTHR13696">
    <property type="entry name" value="P-LOOP CONTAINING NUCLEOSIDE TRIPHOSPHATE HYDROLASE"/>
    <property type="match status" value="1"/>
</dbReference>
<dbReference type="InterPro" id="IPR027417">
    <property type="entry name" value="P-loop_NTPase"/>
</dbReference>
<dbReference type="FunFam" id="3.40.50.300:FF:000285">
    <property type="entry name" value="Sporulation initiation inhibitor Soj"/>
    <property type="match status" value="1"/>
</dbReference>
<evidence type="ECO:0000313" key="3">
    <source>
        <dbReference type="Proteomes" id="UP000017184"/>
    </source>
</evidence>
<gene>
    <name evidence="2" type="primary">parA-1</name>
    <name evidence="2" type="ORF">Cenrod_1206</name>
</gene>
<dbReference type="EMBL" id="CP004885">
    <property type="protein sequence ID" value="AGX87298.1"/>
    <property type="molecule type" value="Genomic_DNA"/>
</dbReference>
<dbReference type="RefSeq" id="WP_022772194.1">
    <property type="nucleotide sequence ID" value="NC_022576.1"/>
</dbReference>
<dbReference type="eggNOG" id="COG1192">
    <property type="taxonomic scope" value="Bacteria"/>
</dbReference>
<dbReference type="PIRSF" id="PIRSF009320">
    <property type="entry name" value="Nuc_binding_HP_1000"/>
    <property type="match status" value="1"/>
</dbReference>
<dbReference type="InterPro" id="IPR050678">
    <property type="entry name" value="DNA_Partitioning_ATPase"/>
</dbReference>
<dbReference type="SUPFAM" id="SSF52540">
    <property type="entry name" value="P-loop containing nucleoside triphosphate hydrolases"/>
    <property type="match status" value="1"/>
</dbReference>
<dbReference type="Proteomes" id="UP000017184">
    <property type="component" value="Chromosome"/>
</dbReference>
<evidence type="ECO:0000313" key="2">
    <source>
        <dbReference type="EMBL" id="AGX87298.1"/>
    </source>
</evidence>
<feature type="domain" description="AAA" evidence="1">
    <location>
        <begin position="5"/>
        <end position="178"/>
    </location>
</feature>
<dbReference type="Gene3D" id="3.40.50.300">
    <property type="entry name" value="P-loop containing nucleotide triphosphate hydrolases"/>
    <property type="match status" value="1"/>
</dbReference>
<dbReference type="PATRIC" id="fig|946483.4.peg.1208"/>
<reference evidence="2 3" key="1">
    <citation type="journal article" date="2013" name="Genome Biol.">
        <title>Genomic analysis reveals key aspects of prokaryotic symbiosis in the phototrophic consortium "Chlorochromatium aggregatum".</title>
        <authorList>
            <person name="Liu Z."/>
            <person name="Muller J."/>
            <person name="Li T."/>
            <person name="Alvey R.M."/>
            <person name="Vogl K."/>
            <person name="Frigaard N.U."/>
            <person name="Rockwell N.C."/>
            <person name="Boyd E.S."/>
            <person name="Tomsho L.P."/>
            <person name="Schuster S.C."/>
            <person name="Henke P."/>
            <person name="Rohde M."/>
            <person name="Overmann J."/>
            <person name="Bryant D.A."/>
        </authorList>
    </citation>
    <scope>NUCLEOTIDE SEQUENCE [LARGE SCALE GENOMIC DNA]</scope>
    <source>
        <strain evidence="2">CR</strain>
    </source>
</reference>